<gene>
    <name evidence="2" type="ORF">CAEBREN_21019</name>
</gene>
<sequence length="173" mass="19672">MLRIITITMALTAIVAGELSKTKEDKTLKDLEDKIVNDIITHKVMVYSKTYCPWSKRLKVILANYEIDDMKIKCRKSSRNILEEPLSHSCSSVESLLGVMTKQKQLKRKESFDQCLKKLMLCKFPLYSLPSTKISFECPLSTSSLIFTICTTSLYPIVLSRFTNRVPVPDNGA</sequence>
<dbReference type="OMA" id="ISFECPL"/>
<organism evidence="3">
    <name type="scientific">Caenorhabditis brenneri</name>
    <name type="common">Nematode worm</name>
    <dbReference type="NCBI Taxonomy" id="135651"/>
    <lineage>
        <taxon>Eukaryota</taxon>
        <taxon>Metazoa</taxon>
        <taxon>Ecdysozoa</taxon>
        <taxon>Nematoda</taxon>
        <taxon>Chromadorea</taxon>
        <taxon>Rhabditida</taxon>
        <taxon>Rhabditina</taxon>
        <taxon>Rhabditomorpha</taxon>
        <taxon>Rhabditoidea</taxon>
        <taxon>Rhabditidae</taxon>
        <taxon>Peloderinae</taxon>
        <taxon>Caenorhabditis</taxon>
    </lineage>
</organism>
<dbReference type="HOGENOM" id="CLU_026126_1_0_1"/>
<dbReference type="InterPro" id="IPR036249">
    <property type="entry name" value="Thioredoxin-like_sf"/>
</dbReference>
<dbReference type="FunCoup" id="G0MIG1">
    <property type="interactions" value="62"/>
</dbReference>
<evidence type="ECO:0000313" key="2">
    <source>
        <dbReference type="EMBL" id="EGT59567.1"/>
    </source>
</evidence>
<dbReference type="EMBL" id="GL379795">
    <property type="protein sequence ID" value="EGT59567.1"/>
    <property type="molecule type" value="Genomic_DNA"/>
</dbReference>
<evidence type="ECO:0008006" key="4">
    <source>
        <dbReference type="Google" id="ProtNLM"/>
    </source>
</evidence>
<protein>
    <recommendedName>
        <fullName evidence="4">Glutaredoxin domain-containing protein</fullName>
    </recommendedName>
</protein>
<dbReference type="InParanoid" id="G0MIG1"/>
<keyword evidence="3" id="KW-1185">Reference proteome</keyword>
<keyword evidence="1" id="KW-0732">Signal</keyword>
<proteinExistence type="predicted"/>
<feature type="chain" id="PRO_5003403970" description="Glutaredoxin domain-containing protein" evidence="1">
    <location>
        <begin position="18"/>
        <end position="173"/>
    </location>
</feature>
<evidence type="ECO:0000256" key="1">
    <source>
        <dbReference type="SAM" id="SignalP"/>
    </source>
</evidence>
<dbReference type="AlphaFoldDB" id="G0MIG1"/>
<dbReference type="STRING" id="135651.G0MIG1"/>
<accession>G0MIG1</accession>
<reference evidence="3" key="1">
    <citation type="submission" date="2011-07" db="EMBL/GenBank/DDBJ databases">
        <authorList>
            <consortium name="Caenorhabditis brenneri Sequencing and Analysis Consortium"/>
            <person name="Wilson R.K."/>
        </authorList>
    </citation>
    <scope>NUCLEOTIDE SEQUENCE [LARGE SCALE GENOMIC DNA]</scope>
    <source>
        <strain evidence="3">PB2801</strain>
    </source>
</reference>
<dbReference type="Proteomes" id="UP000008068">
    <property type="component" value="Unassembled WGS sequence"/>
</dbReference>
<feature type="signal peptide" evidence="1">
    <location>
        <begin position="1"/>
        <end position="17"/>
    </location>
</feature>
<evidence type="ECO:0000313" key="3">
    <source>
        <dbReference type="Proteomes" id="UP000008068"/>
    </source>
</evidence>
<dbReference type="SUPFAM" id="SSF52833">
    <property type="entry name" value="Thioredoxin-like"/>
    <property type="match status" value="1"/>
</dbReference>
<name>G0MIG1_CAEBE</name>
<dbReference type="eggNOG" id="KOG1752">
    <property type="taxonomic scope" value="Eukaryota"/>
</dbReference>
<dbReference type="OrthoDB" id="418495at2759"/>
<dbReference type="Gene3D" id="3.40.30.10">
    <property type="entry name" value="Glutaredoxin"/>
    <property type="match status" value="1"/>
</dbReference>